<dbReference type="SUPFAM" id="SSF56672">
    <property type="entry name" value="DNA/RNA polymerases"/>
    <property type="match status" value="1"/>
</dbReference>
<evidence type="ECO:0000259" key="1">
    <source>
        <dbReference type="Pfam" id="PF07727"/>
    </source>
</evidence>
<sequence length="1008" mass="113090">MAFTYSLAQYVAHKTNVAQQYTPQKHYRLPHPDQGILGPAPAIYASQHTTLPSAFSIMLPQDPTWHMDTWRLTFSIFATMLKINLNVKLKASNVIMALPMPSTPPIAFLSTSASTLASTPWTFGDQRSLYGLKQAPRAWFQRFAGYATRAGFYHSRCDSSLFIYRQGSQVAYLLIYVDDIILTASCPALLQQIIGSLNNEFDMTDLGALNYFLGISADRTPTGLFLSQKKYALQLLERAHMVTCNPSRTPVDTESKLGPEGAPVQDPTLYRSLAGGLQYLTFTRPDLSYAVQQICLYMHDPREPHLAALKRILRYVQGTLDLGLHLYASSTTSLVGYTDADWAGCPSTHRSTSGYCVFLGDNLLSWSAKRQHTLSRSSAEAEYRGVANVVAETAWLRNLLRELHSPLSTATLVYCDNVSAVYMSANPVQHQRTKHIEIDIHFVRDMVTAGQVRVLHVPSRFQYADIFTKGLPSALFEEFRSSLSACPILAQYVAHKTNVAQQYTPQKHYRLPHPGQGNEKRLPISKKLLEGKKGLRAKEKAKSWGKQRYTNASTSSTLILVLHEFLSEVMSSDNSSSFRSVFSVSSHLSFGLPLLLTPSTTIVSTLLTGADCGLLLTCLNYLNRPSLILLTIVATWRFLLKAPFGIMSSRVLPQVHLNIRKSRNDCSNLIYENECNLKFIDAFDVKPIGGDSPKSLLQAVMAEARSQQAASMTEFHWLGHRLPISTVKTQVAILKAQDMEKELKDRMEGTLPTEKRLVIFGKNFAYHEARASIRDDLMKKYAIKDYLSGLDNAIDVLLGKWTIERNQLLVSIAKSKLGKSRDEKNEKVTKPEEFVRLCDLLQNISDLSDFYDDKILDGFYDLYETSTTRPLLLEMPSLLYLQRTPVSDNITWEAVVVNKAADSKLLQLLEQSAKLTSKSIGQTIVQKFAIFISNRMGGPVRDPNKMLLAWMKFSYKLKVTLRTMVLPLGSLKIRMVALLFKFQKAQQIVEKLSMDKLVVIGGDDSNTF</sequence>
<dbReference type="InterPro" id="IPR055164">
    <property type="entry name" value="EDR1/CTR1/ARMC3-like_pept-like"/>
</dbReference>
<evidence type="ECO:0000259" key="2">
    <source>
        <dbReference type="Pfam" id="PF14381"/>
    </source>
</evidence>
<feature type="domain" description="Reverse transcriptase Ty1/copia-type" evidence="1">
    <location>
        <begin position="126"/>
        <end position="251"/>
    </location>
</feature>
<keyword evidence="4" id="KW-1185">Reference proteome</keyword>
<dbReference type="CDD" id="cd09272">
    <property type="entry name" value="RNase_HI_RT_Ty1"/>
    <property type="match status" value="1"/>
</dbReference>
<dbReference type="InterPro" id="IPR013103">
    <property type="entry name" value="RVT_2"/>
</dbReference>
<organism evidence="3 4">
    <name type="scientific">Tanacetum coccineum</name>
    <dbReference type="NCBI Taxonomy" id="301880"/>
    <lineage>
        <taxon>Eukaryota</taxon>
        <taxon>Viridiplantae</taxon>
        <taxon>Streptophyta</taxon>
        <taxon>Embryophyta</taxon>
        <taxon>Tracheophyta</taxon>
        <taxon>Spermatophyta</taxon>
        <taxon>Magnoliopsida</taxon>
        <taxon>eudicotyledons</taxon>
        <taxon>Gunneridae</taxon>
        <taxon>Pentapetalae</taxon>
        <taxon>asterids</taxon>
        <taxon>campanulids</taxon>
        <taxon>Asterales</taxon>
        <taxon>Asteraceae</taxon>
        <taxon>Asteroideae</taxon>
        <taxon>Anthemideae</taxon>
        <taxon>Anthemidinae</taxon>
        <taxon>Tanacetum</taxon>
    </lineage>
</organism>
<dbReference type="Pfam" id="PF14381">
    <property type="entry name" value="EDR1_CTR1_ARMC3_pept"/>
    <property type="match status" value="1"/>
</dbReference>
<evidence type="ECO:0000313" key="3">
    <source>
        <dbReference type="EMBL" id="GJS82122.1"/>
    </source>
</evidence>
<dbReference type="Proteomes" id="UP001151760">
    <property type="component" value="Unassembled WGS sequence"/>
</dbReference>
<evidence type="ECO:0000313" key="4">
    <source>
        <dbReference type="Proteomes" id="UP001151760"/>
    </source>
</evidence>
<accession>A0ABQ4YZ86</accession>
<name>A0ABQ4YZ86_9ASTR</name>
<dbReference type="InterPro" id="IPR026258">
    <property type="entry name" value="SRP68"/>
</dbReference>
<dbReference type="PANTHER" id="PTHR11439:SF524">
    <property type="entry name" value="RNA-DIRECTED DNA POLYMERASE, PROTEIN KINASE RLK-PELLE-DLSV FAMILY"/>
    <property type="match status" value="1"/>
</dbReference>
<reference evidence="3" key="1">
    <citation type="journal article" date="2022" name="Int. J. Mol. Sci.">
        <title>Draft Genome of Tanacetum Coccineum: Genomic Comparison of Closely Related Tanacetum-Family Plants.</title>
        <authorList>
            <person name="Yamashiro T."/>
            <person name="Shiraishi A."/>
            <person name="Nakayama K."/>
            <person name="Satake H."/>
        </authorList>
    </citation>
    <scope>NUCLEOTIDE SEQUENCE</scope>
</reference>
<protein>
    <submittedName>
        <fullName evidence="3">Ribonuclease H-like domain-containing protein</fullName>
    </submittedName>
</protein>
<gene>
    <name evidence="3" type="ORF">Tco_0748663</name>
</gene>
<dbReference type="Pfam" id="PF16969">
    <property type="entry name" value="SRP68"/>
    <property type="match status" value="1"/>
</dbReference>
<comment type="caution">
    <text evidence="3">The sequence shown here is derived from an EMBL/GenBank/DDBJ whole genome shotgun (WGS) entry which is preliminary data.</text>
</comment>
<reference evidence="3" key="2">
    <citation type="submission" date="2022-01" db="EMBL/GenBank/DDBJ databases">
        <authorList>
            <person name="Yamashiro T."/>
            <person name="Shiraishi A."/>
            <person name="Satake H."/>
            <person name="Nakayama K."/>
        </authorList>
    </citation>
    <scope>NUCLEOTIDE SEQUENCE</scope>
</reference>
<dbReference type="InterPro" id="IPR043502">
    <property type="entry name" value="DNA/RNA_pol_sf"/>
</dbReference>
<dbReference type="EMBL" id="BQNB010010800">
    <property type="protein sequence ID" value="GJS82122.1"/>
    <property type="molecule type" value="Genomic_DNA"/>
</dbReference>
<dbReference type="Pfam" id="PF07727">
    <property type="entry name" value="RVT_2"/>
    <property type="match status" value="1"/>
</dbReference>
<proteinExistence type="predicted"/>
<feature type="domain" description="EDR1/CTR1/ARMC3-like peptidase-like" evidence="2">
    <location>
        <begin position="851"/>
        <end position="982"/>
    </location>
</feature>
<dbReference type="PANTHER" id="PTHR11439">
    <property type="entry name" value="GAG-POL-RELATED RETROTRANSPOSON"/>
    <property type="match status" value="1"/>
</dbReference>